<feature type="compositionally biased region" description="Basic and acidic residues" evidence="1">
    <location>
        <begin position="58"/>
        <end position="73"/>
    </location>
</feature>
<dbReference type="Proteomes" id="UP001234989">
    <property type="component" value="Chromosome 10"/>
</dbReference>
<keyword evidence="3" id="KW-1185">Reference proteome</keyword>
<dbReference type="AlphaFoldDB" id="A0AAF0USS2"/>
<feature type="region of interest" description="Disordered" evidence="1">
    <location>
        <begin position="1"/>
        <end position="73"/>
    </location>
</feature>
<evidence type="ECO:0000313" key="2">
    <source>
        <dbReference type="EMBL" id="WMV50751.1"/>
    </source>
</evidence>
<evidence type="ECO:0000313" key="3">
    <source>
        <dbReference type="Proteomes" id="UP001234989"/>
    </source>
</evidence>
<reference evidence="2" key="1">
    <citation type="submission" date="2023-08" db="EMBL/GenBank/DDBJ databases">
        <title>A de novo genome assembly of Solanum verrucosum Schlechtendal, a Mexican diploid species geographically isolated from the other diploid A-genome species in potato relatives.</title>
        <authorList>
            <person name="Hosaka K."/>
        </authorList>
    </citation>
    <scope>NUCLEOTIDE SEQUENCE</scope>
    <source>
        <tissue evidence="2">Young leaves</tissue>
    </source>
</reference>
<dbReference type="EMBL" id="CP133621">
    <property type="protein sequence ID" value="WMV50751.1"/>
    <property type="molecule type" value="Genomic_DNA"/>
</dbReference>
<accession>A0AAF0USS2</accession>
<organism evidence="2 3">
    <name type="scientific">Solanum verrucosum</name>
    <dbReference type="NCBI Taxonomy" id="315347"/>
    <lineage>
        <taxon>Eukaryota</taxon>
        <taxon>Viridiplantae</taxon>
        <taxon>Streptophyta</taxon>
        <taxon>Embryophyta</taxon>
        <taxon>Tracheophyta</taxon>
        <taxon>Spermatophyta</taxon>
        <taxon>Magnoliopsida</taxon>
        <taxon>eudicotyledons</taxon>
        <taxon>Gunneridae</taxon>
        <taxon>Pentapetalae</taxon>
        <taxon>asterids</taxon>
        <taxon>lamiids</taxon>
        <taxon>Solanales</taxon>
        <taxon>Solanaceae</taxon>
        <taxon>Solanoideae</taxon>
        <taxon>Solaneae</taxon>
        <taxon>Solanum</taxon>
    </lineage>
</organism>
<proteinExistence type="predicted"/>
<protein>
    <submittedName>
        <fullName evidence="2">Uncharacterized protein</fullName>
    </submittedName>
</protein>
<name>A0AAF0USS2_SOLVR</name>
<gene>
    <name evidence="2" type="ORF">MTR67_044136</name>
</gene>
<sequence>MGACASVPKGMRAEEMAAPPPEQRKEEETTTTAPEVIEVTQDGDDKHQSLGSLLNESEVAKESAKDEKSSDTKEAKATLGFLSGSLLPKLFSAGVLEFAYNTFNRPNFGGDCLVFLLRLEHQKSICSISSWHV</sequence>
<evidence type="ECO:0000256" key="1">
    <source>
        <dbReference type="SAM" id="MobiDB-lite"/>
    </source>
</evidence>